<protein>
    <recommendedName>
        <fullName evidence="2">histidine kinase</fullName>
        <ecNumber evidence="2">2.7.13.3</ecNumber>
    </recommendedName>
</protein>
<dbReference type="InterPro" id="IPR004358">
    <property type="entry name" value="Sig_transdc_His_kin-like_C"/>
</dbReference>
<dbReference type="InterPro" id="IPR036097">
    <property type="entry name" value="HisK_dim/P_sf"/>
</dbReference>
<dbReference type="Proteomes" id="UP000540519">
    <property type="component" value="Unassembled WGS sequence"/>
</dbReference>
<name>A0A7X2ZXN7_9FLAO</name>
<sequence length="376" mass="42921">MTYVNELMLGALGYNDDEIINTLRFEDVLTGGSRILYKTHFSPKLIIDKDVAEIFLSFHSKSGVELPVLINLSLIKENGSEYVVGAAMRMSKRNNFEKGLLEAKRAAETALQENALLIRTKAELEHSRTVTEKQLRNLTRIHSEQIEFNKILAHDLQEPLRKIQIFASRLLDFLPLSVSGGKEHEYLKKVLQISERSHGLIKRLQIYHALNYKTLNYETCDFEKLIAEAIVKTGHISFKATYGEMEVHDVNGDSTYLILLFTELLKNSFEYRSPNLAPVVTISTSRVVENYYQSLKGAYRYMEFVRITYRDNSLGFKNYDGTDVFRPLQKSDSKFGKGMGLAFCKKIIELHKGRVSLVPMNDGGAEFVIHIPVEQP</sequence>
<feature type="domain" description="Histidine kinase" evidence="5">
    <location>
        <begin position="151"/>
        <end position="375"/>
    </location>
</feature>
<dbReference type="GO" id="GO:0007234">
    <property type="term" value="P:osmosensory signaling via phosphorelay pathway"/>
    <property type="evidence" value="ECO:0007669"/>
    <property type="project" value="TreeGrafter"/>
</dbReference>
<dbReference type="PANTHER" id="PTHR42878:SF15">
    <property type="entry name" value="BACTERIOPHYTOCHROME"/>
    <property type="match status" value="1"/>
</dbReference>
<proteinExistence type="predicted"/>
<reference evidence="6 7" key="1">
    <citation type="journal article" date="2019" name="Mar. Drugs">
        <title>Comparative Genomics and CAZyme Genome Repertoires of Marine Zobellia amurskyensis KMM 3526(T) and Zobellia laminariae KMM 3676(T).</title>
        <authorList>
            <person name="Chernysheva N."/>
            <person name="Bystritskaya E."/>
            <person name="Stenkova A."/>
            <person name="Golovkin I."/>
            <person name="Nedashkovskaya O."/>
            <person name="Isaeva M."/>
        </authorList>
    </citation>
    <scope>NUCLEOTIDE SEQUENCE [LARGE SCALE GENOMIC DNA]</scope>
    <source>
        <strain evidence="6 7">KMM 3526</strain>
    </source>
</reference>
<dbReference type="EC" id="2.7.13.3" evidence="2"/>
<dbReference type="InterPro" id="IPR003594">
    <property type="entry name" value="HATPase_dom"/>
</dbReference>
<evidence type="ECO:0000313" key="6">
    <source>
        <dbReference type="EMBL" id="MUH38318.1"/>
    </source>
</evidence>
<dbReference type="EMBL" id="RCNR01000090">
    <property type="protein sequence ID" value="MUH38318.1"/>
    <property type="molecule type" value="Genomic_DNA"/>
</dbReference>
<dbReference type="GO" id="GO:0000155">
    <property type="term" value="F:phosphorelay sensor kinase activity"/>
    <property type="evidence" value="ECO:0007669"/>
    <property type="project" value="InterPro"/>
</dbReference>
<dbReference type="InterPro" id="IPR036890">
    <property type="entry name" value="HATPase_C_sf"/>
</dbReference>
<keyword evidence="4" id="KW-0418">Kinase</keyword>
<evidence type="ECO:0000256" key="4">
    <source>
        <dbReference type="ARBA" id="ARBA00022777"/>
    </source>
</evidence>
<dbReference type="SUPFAM" id="SSF47384">
    <property type="entry name" value="Homodimeric domain of signal transducing histidine kinase"/>
    <property type="match status" value="1"/>
</dbReference>
<evidence type="ECO:0000259" key="5">
    <source>
        <dbReference type="PROSITE" id="PS50109"/>
    </source>
</evidence>
<comment type="caution">
    <text evidence="6">The sequence shown here is derived from an EMBL/GenBank/DDBJ whole genome shotgun (WGS) entry which is preliminary data.</text>
</comment>
<dbReference type="OrthoDB" id="9124519at2"/>
<dbReference type="Gene3D" id="3.30.565.10">
    <property type="entry name" value="Histidine kinase-like ATPase, C-terminal domain"/>
    <property type="match status" value="1"/>
</dbReference>
<gene>
    <name evidence="6" type="ORF">D9O36_20915</name>
</gene>
<comment type="catalytic activity">
    <reaction evidence="1">
        <text>ATP + protein L-histidine = ADP + protein N-phospho-L-histidine.</text>
        <dbReference type="EC" id="2.7.13.3"/>
    </reaction>
</comment>
<dbReference type="Gene3D" id="1.10.287.130">
    <property type="match status" value="1"/>
</dbReference>
<dbReference type="Pfam" id="PF02518">
    <property type="entry name" value="HATPase_c"/>
    <property type="match status" value="1"/>
</dbReference>
<dbReference type="PANTHER" id="PTHR42878">
    <property type="entry name" value="TWO-COMPONENT HISTIDINE KINASE"/>
    <property type="match status" value="1"/>
</dbReference>
<dbReference type="InterPro" id="IPR050351">
    <property type="entry name" value="BphY/WalK/GraS-like"/>
</dbReference>
<dbReference type="RefSeq" id="WP_155601361.1">
    <property type="nucleotide sequence ID" value="NZ_RCNR01000090.1"/>
</dbReference>
<dbReference type="SMART" id="SM00387">
    <property type="entry name" value="HATPase_c"/>
    <property type="match status" value="1"/>
</dbReference>
<evidence type="ECO:0000256" key="1">
    <source>
        <dbReference type="ARBA" id="ARBA00000085"/>
    </source>
</evidence>
<dbReference type="GO" id="GO:0030295">
    <property type="term" value="F:protein kinase activator activity"/>
    <property type="evidence" value="ECO:0007669"/>
    <property type="project" value="TreeGrafter"/>
</dbReference>
<evidence type="ECO:0000256" key="3">
    <source>
        <dbReference type="ARBA" id="ARBA00022679"/>
    </source>
</evidence>
<keyword evidence="7" id="KW-1185">Reference proteome</keyword>
<accession>A0A7X2ZXN7</accession>
<keyword evidence="3" id="KW-0808">Transferase</keyword>
<evidence type="ECO:0000313" key="7">
    <source>
        <dbReference type="Proteomes" id="UP000540519"/>
    </source>
</evidence>
<dbReference type="PRINTS" id="PR00344">
    <property type="entry name" value="BCTRLSENSOR"/>
</dbReference>
<evidence type="ECO:0000256" key="2">
    <source>
        <dbReference type="ARBA" id="ARBA00012438"/>
    </source>
</evidence>
<dbReference type="GO" id="GO:0000156">
    <property type="term" value="F:phosphorelay response regulator activity"/>
    <property type="evidence" value="ECO:0007669"/>
    <property type="project" value="TreeGrafter"/>
</dbReference>
<dbReference type="InterPro" id="IPR005467">
    <property type="entry name" value="His_kinase_dom"/>
</dbReference>
<dbReference type="PROSITE" id="PS50109">
    <property type="entry name" value="HIS_KIN"/>
    <property type="match status" value="1"/>
</dbReference>
<organism evidence="6 7">
    <name type="scientific">Zobellia amurskyensis</name>
    <dbReference type="NCBI Taxonomy" id="248905"/>
    <lineage>
        <taxon>Bacteria</taxon>
        <taxon>Pseudomonadati</taxon>
        <taxon>Bacteroidota</taxon>
        <taxon>Flavobacteriia</taxon>
        <taxon>Flavobacteriales</taxon>
        <taxon>Flavobacteriaceae</taxon>
        <taxon>Zobellia</taxon>
    </lineage>
</organism>
<dbReference type="AlphaFoldDB" id="A0A7X2ZXN7"/>
<dbReference type="SUPFAM" id="SSF55874">
    <property type="entry name" value="ATPase domain of HSP90 chaperone/DNA topoisomerase II/histidine kinase"/>
    <property type="match status" value="1"/>
</dbReference>